<dbReference type="PANTHER" id="PTHR30448:SF0">
    <property type="entry name" value="RNASE ADAPTER PROTEIN RAPZ"/>
    <property type="match status" value="1"/>
</dbReference>
<name>A0ABT9QWI8_9ACTN</name>
<dbReference type="Proteomes" id="UP001225356">
    <property type="component" value="Unassembled WGS sequence"/>
</dbReference>
<dbReference type="PANTHER" id="PTHR30448">
    <property type="entry name" value="RNASE ADAPTER PROTEIN RAPZ"/>
    <property type="match status" value="1"/>
</dbReference>
<dbReference type="Pfam" id="PF22740">
    <property type="entry name" value="PapZ_C"/>
    <property type="match status" value="1"/>
</dbReference>
<dbReference type="EMBL" id="JAUSQU010000002">
    <property type="protein sequence ID" value="MDP9850314.1"/>
    <property type="molecule type" value="Genomic_DNA"/>
</dbReference>
<dbReference type="InterPro" id="IPR005337">
    <property type="entry name" value="RapZ-like"/>
</dbReference>
<keyword evidence="3" id="KW-1185">Reference proteome</keyword>
<proteinExistence type="predicted"/>
<protein>
    <submittedName>
        <fullName evidence="2">UPF0042 nucleotide-binding protein</fullName>
    </submittedName>
</protein>
<sequence length="141" mass="14902">MTAPAELSAPSACRIQVAITSFGYGHDPAPEADLTIDARRYLRNPHHAPGMRELTGLQEVVRRHVLATPGARATIGHAIAFARDVLAEAAGPERMVTIAAGCVGGRHRSVALATEIATGLRACGIGVQLTHRDVERPVIQT</sequence>
<evidence type="ECO:0000313" key="3">
    <source>
        <dbReference type="Proteomes" id="UP001225356"/>
    </source>
</evidence>
<evidence type="ECO:0000313" key="2">
    <source>
        <dbReference type="EMBL" id="MDP9850314.1"/>
    </source>
</evidence>
<feature type="domain" description="RapZ C-terminal" evidence="1">
    <location>
        <begin position="16"/>
        <end position="135"/>
    </location>
</feature>
<dbReference type="InterPro" id="IPR053931">
    <property type="entry name" value="RapZ_C"/>
</dbReference>
<evidence type="ECO:0000259" key="1">
    <source>
        <dbReference type="Pfam" id="PF22740"/>
    </source>
</evidence>
<reference evidence="2 3" key="1">
    <citation type="submission" date="2023-07" db="EMBL/GenBank/DDBJ databases">
        <title>Sequencing the genomes of 1000 actinobacteria strains.</title>
        <authorList>
            <person name="Klenk H.-P."/>
        </authorList>
    </citation>
    <scope>NUCLEOTIDE SEQUENCE [LARGE SCALE GENOMIC DNA]</scope>
    <source>
        <strain evidence="2 3">DSM 46740</strain>
    </source>
</reference>
<gene>
    <name evidence="2" type="ORF">J2853_009610</name>
</gene>
<dbReference type="RefSeq" id="WP_307569268.1">
    <property type="nucleotide sequence ID" value="NZ_JAUSQU010000002.1"/>
</dbReference>
<comment type="caution">
    <text evidence="2">The sequence shown here is derived from an EMBL/GenBank/DDBJ whole genome shotgun (WGS) entry which is preliminary data.</text>
</comment>
<accession>A0ABT9QWI8</accession>
<organism evidence="2 3">
    <name type="scientific">Streptosporangium lutulentum</name>
    <dbReference type="NCBI Taxonomy" id="1461250"/>
    <lineage>
        <taxon>Bacteria</taxon>
        <taxon>Bacillati</taxon>
        <taxon>Actinomycetota</taxon>
        <taxon>Actinomycetes</taxon>
        <taxon>Streptosporangiales</taxon>
        <taxon>Streptosporangiaceae</taxon>
        <taxon>Streptosporangium</taxon>
    </lineage>
</organism>